<protein>
    <recommendedName>
        <fullName evidence="8">WW domain-containing protein</fullName>
    </recommendedName>
</protein>
<evidence type="ECO:0000256" key="1">
    <source>
        <dbReference type="SAM" id="MobiDB-lite"/>
    </source>
</evidence>
<evidence type="ECO:0000313" key="5">
    <source>
        <dbReference type="EMBL" id="PLW54724.1"/>
    </source>
</evidence>
<dbReference type="EMBL" id="PGCI01000041">
    <property type="protein sequence ID" value="PLW46246.1"/>
    <property type="molecule type" value="Genomic_DNA"/>
</dbReference>
<evidence type="ECO:0000313" key="6">
    <source>
        <dbReference type="Proteomes" id="UP000235388"/>
    </source>
</evidence>
<keyword evidence="6" id="KW-1185">Reference proteome</keyword>
<feature type="region of interest" description="Disordered" evidence="1">
    <location>
        <begin position="184"/>
        <end position="247"/>
    </location>
</feature>
<evidence type="ECO:0000313" key="7">
    <source>
        <dbReference type="Proteomes" id="UP000235392"/>
    </source>
</evidence>
<feature type="compositionally biased region" description="Basic and acidic residues" evidence="1">
    <location>
        <begin position="203"/>
        <end position="216"/>
    </location>
</feature>
<dbReference type="Proteomes" id="UP000235388">
    <property type="component" value="Unassembled WGS sequence"/>
</dbReference>
<dbReference type="InterPro" id="IPR036020">
    <property type="entry name" value="WW_dom_sf"/>
</dbReference>
<sequence length="247" mass="26514">MYSQQSYGALHAASPHPSVYPAGAWGQQPPHQPNPSPAGPMQDPTLPPGWLKQWNQQYQTWFFVNTYAQPPISQWIHPAHSVSPAGPPPMMTTDATRAHTQASYSASNFTGPGPSGSYQTAAAPQFNGQATGTLTPRQAMAIPGTKQATPASQGGGKGAGLMAAGVGAMGGLALGGLLSHEWKEHQHREHRREDEAYAAGLEQGEHQREHAFDRNNDSYQSALDESSDNDAYQQGDEDQSNQDDGDW</sequence>
<feature type="compositionally biased region" description="Polar residues" evidence="1">
    <location>
        <begin position="217"/>
        <end position="232"/>
    </location>
</feature>
<feature type="compositionally biased region" description="Acidic residues" evidence="1">
    <location>
        <begin position="235"/>
        <end position="247"/>
    </location>
</feature>
<dbReference type="AlphaFoldDB" id="A0A2N5VXK8"/>
<feature type="compositionally biased region" description="Basic and acidic residues" evidence="1">
    <location>
        <begin position="184"/>
        <end position="195"/>
    </location>
</feature>
<evidence type="ECO:0000313" key="4">
    <source>
        <dbReference type="EMBL" id="PLW46246.1"/>
    </source>
</evidence>
<dbReference type="EMBL" id="PGCI01001364">
    <property type="protein sequence ID" value="PLW05293.1"/>
    <property type="molecule type" value="Genomic_DNA"/>
</dbReference>
<organism evidence="5 6">
    <name type="scientific">Puccinia coronata f. sp. avenae</name>
    <dbReference type="NCBI Taxonomy" id="200324"/>
    <lineage>
        <taxon>Eukaryota</taxon>
        <taxon>Fungi</taxon>
        <taxon>Dikarya</taxon>
        <taxon>Basidiomycota</taxon>
        <taxon>Pucciniomycotina</taxon>
        <taxon>Pucciniomycetes</taxon>
        <taxon>Pucciniales</taxon>
        <taxon>Pucciniaceae</taxon>
        <taxon>Puccinia</taxon>
    </lineage>
</organism>
<evidence type="ECO:0000313" key="2">
    <source>
        <dbReference type="EMBL" id="PLW05293.1"/>
    </source>
</evidence>
<feature type="region of interest" description="Disordered" evidence="1">
    <location>
        <begin position="18"/>
        <end position="46"/>
    </location>
</feature>
<evidence type="ECO:0000313" key="3">
    <source>
        <dbReference type="EMBL" id="PLW21215.1"/>
    </source>
</evidence>
<dbReference type="EMBL" id="PGCJ01000786">
    <property type="protein sequence ID" value="PLW21215.1"/>
    <property type="molecule type" value="Genomic_DNA"/>
</dbReference>
<dbReference type="OrthoDB" id="2367685at2759"/>
<dbReference type="STRING" id="200324.A0A2N5VXK8"/>
<dbReference type="SUPFAM" id="SSF51045">
    <property type="entry name" value="WW domain"/>
    <property type="match status" value="1"/>
</dbReference>
<accession>A0A2N5VXK8</accession>
<dbReference type="EMBL" id="PGCJ01000041">
    <property type="protein sequence ID" value="PLW54724.1"/>
    <property type="molecule type" value="Genomic_DNA"/>
</dbReference>
<gene>
    <name evidence="5" type="ORF">PCANC_03645</name>
    <name evidence="3" type="ORF">PCANC_05394</name>
    <name evidence="4" type="ORF">PCASD_03802</name>
    <name evidence="2" type="ORF">PCASD_25364</name>
</gene>
<dbReference type="Proteomes" id="UP000235392">
    <property type="component" value="Unassembled WGS sequence"/>
</dbReference>
<name>A0A2N5VXK8_9BASI</name>
<evidence type="ECO:0008006" key="8">
    <source>
        <dbReference type="Google" id="ProtNLM"/>
    </source>
</evidence>
<reference evidence="6 7" key="1">
    <citation type="submission" date="2017-11" db="EMBL/GenBank/DDBJ databases">
        <title>De novo assembly and phasing of dikaryotic genomes from two isolates of Puccinia coronata f. sp. avenae, the causal agent of oat crown rust.</title>
        <authorList>
            <person name="Miller M.E."/>
            <person name="Zhang Y."/>
            <person name="Omidvar V."/>
            <person name="Sperschneider J."/>
            <person name="Schwessinger B."/>
            <person name="Raley C."/>
            <person name="Palmer J.M."/>
            <person name="Garnica D."/>
            <person name="Upadhyaya N."/>
            <person name="Rathjen J."/>
            <person name="Taylor J.M."/>
            <person name="Park R.F."/>
            <person name="Dodds P.N."/>
            <person name="Hirsch C.D."/>
            <person name="Kianian S.F."/>
            <person name="Figueroa M."/>
        </authorList>
    </citation>
    <scope>NUCLEOTIDE SEQUENCE [LARGE SCALE GENOMIC DNA]</scope>
    <source>
        <strain evidence="5">12NC29</strain>
        <strain evidence="2">12SD80</strain>
    </source>
</reference>
<proteinExistence type="predicted"/>
<comment type="caution">
    <text evidence="5">The sequence shown here is derived from an EMBL/GenBank/DDBJ whole genome shotgun (WGS) entry which is preliminary data.</text>
</comment>